<accession>A0A2T5I631</accession>
<gene>
    <name evidence="1" type="ORF">C8R28_105317</name>
</gene>
<protein>
    <submittedName>
        <fullName evidence="1">Uncharacterized protein</fullName>
    </submittedName>
</protein>
<name>A0A2T5I631_9PROT</name>
<evidence type="ECO:0000313" key="2">
    <source>
        <dbReference type="Proteomes" id="UP000244110"/>
    </source>
</evidence>
<evidence type="ECO:0000313" key="1">
    <source>
        <dbReference type="EMBL" id="PTQ79285.1"/>
    </source>
</evidence>
<reference evidence="1 2" key="1">
    <citation type="submission" date="2018-04" db="EMBL/GenBank/DDBJ databases">
        <title>Active sludge and wastewater microbial communities from Klosterneuburg, Austria.</title>
        <authorList>
            <person name="Wagner M."/>
        </authorList>
    </citation>
    <scope>NUCLEOTIDE SEQUENCE [LARGE SCALE GENOMIC DNA]</scope>
    <source>
        <strain evidence="1 2">Nm4</strain>
    </source>
</reference>
<organism evidence="1 2">
    <name type="scientific">Nitrosomonas ureae</name>
    <dbReference type="NCBI Taxonomy" id="44577"/>
    <lineage>
        <taxon>Bacteria</taxon>
        <taxon>Pseudomonadati</taxon>
        <taxon>Pseudomonadota</taxon>
        <taxon>Betaproteobacteria</taxon>
        <taxon>Nitrosomonadales</taxon>
        <taxon>Nitrosomonadaceae</taxon>
        <taxon>Nitrosomonas</taxon>
    </lineage>
</organism>
<proteinExistence type="predicted"/>
<comment type="caution">
    <text evidence="1">The sequence shown here is derived from an EMBL/GenBank/DDBJ whole genome shotgun (WGS) entry which is preliminary data.</text>
</comment>
<sequence length="79" mass="9162">MGFRDFTAFTTFPRLVPQNVKVRIGRKKSRDIFGNRRKKVEKRVKEVNRPQCDAGQRKRNTAFFAPFTTFTEAPTLAAI</sequence>
<dbReference type="Proteomes" id="UP000244110">
    <property type="component" value="Unassembled WGS sequence"/>
</dbReference>
<dbReference type="EMBL" id="QAOL01000053">
    <property type="protein sequence ID" value="PTQ79285.1"/>
    <property type="molecule type" value="Genomic_DNA"/>
</dbReference>
<dbReference type="AlphaFoldDB" id="A0A2T5I631"/>